<name>A0A2P2MRQ7_RHIMU</name>
<evidence type="ECO:0000313" key="1">
    <source>
        <dbReference type="EMBL" id="MBX32885.1"/>
    </source>
</evidence>
<reference evidence="1" key="1">
    <citation type="submission" date="2018-02" db="EMBL/GenBank/DDBJ databases">
        <title>Rhizophora mucronata_Transcriptome.</title>
        <authorList>
            <person name="Meera S.P."/>
            <person name="Sreeshan A."/>
            <person name="Augustine A."/>
        </authorList>
    </citation>
    <scope>NUCLEOTIDE SEQUENCE</scope>
    <source>
        <tissue evidence="1">Leaf</tissue>
    </source>
</reference>
<accession>A0A2P2MRQ7</accession>
<dbReference type="AlphaFoldDB" id="A0A2P2MRQ7"/>
<protein>
    <submittedName>
        <fullName evidence="1">Uncharacterized protein</fullName>
    </submittedName>
</protein>
<organism evidence="1">
    <name type="scientific">Rhizophora mucronata</name>
    <name type="common">Asiatic mangrove</name>
    <dbReference type="NCBI Taxonomy" id="61149"/>
    <lineage>
        <taxon>Eukaryota</taxon>
        <taxon>Viridiplantae</taxon>
        <taxon>Streptophyta</taxon>
        <taxon>Embryophyta</taxon>
        <taxon>Tracheophyta</taxon>
        <taxon>Spermatophyta</taxon>
        <taxon>Magnoliopsida</taxon>
        <taxon>eudicotyledons</taxon>
        <taxon>Gunneridae</taxon>
        <taxon>Pentapetalae</taxon>
        <taxon>rosids</taxon>
        <taxon>fabids</taxon>
        <taxon>Malpighiales</taxon>
        <taxon>Rhizophoraceae</taxon>
        <taxon>Rhizophora</taxon>
    </lineage>
</organism>
<proteinExistence type="predicted"/>
<sequence length="72" mass="8431">MARDADYGAFTEKFVLKPSSSGQELPLNGLTFAVKDMSVSQFTFFLQFWFQFCQNPTKHYGIYLFSFVFFLF</sequence>
<dbReference type="EMBL" id="GGEC01052401">
    <property type="protein sequence ID" value="MBX32885.1"/>
    <property type="molecule type" value="Transcribed_RNA"/>
</dbReference>